<gene>
    <name evidence="2" type="ORF">AXG93_3368s1080</name>
</gene>
<evidence type="ECO:0000313" key="3">
    <source>
        <dbReference type="Proteomes" id="UP000077202"/>
    </source>
</evidence>
<protein>
    <submittedName>
        <fullName evidence="2">Uncharacterized protein</fullName>
    </submittedName>
</protein>
<accession>A0A176VUK4</accession>
<evidence type="ECO:0000256" key="1">
    <source>
        <dbReference type="SAM" id="MobiDB-lite"/>
    </source>
</evidence>
<dbReference type="Proteomes" id="UP000077202">
    <property type="component" value="Unassembled WGS sequence"/>
</dbReference>
<dbReference type="EMBL" id="LVLJ01002707">
    <property type="protein sequence ID" value="OAE23972.1"/>
    <property type="molecule type" value="Genomic_DNA"/>
</dbReference>
<feature type="region of interest" description="Disordered" evidence="1">
    <location>
        <begin position="54"/>
        <end position="77"/>
    </location>
</feature>
<sequence length="77" mass="8032">MMERLAGRLNQSIGAAGMDCFEYLLAEGAPYNETKSIDIAAAEEDIAKEMAKLAAETEEADAKAADEARASSSSSGS</sequence>
<evidence type="ECO:0000313" key="2">
    <source>
        <dbReference type="EMBL" id="OAE23972.1"/>
    </source>
</evidence>
<keyword evidence="3" id="KW-1185">Reference proteome</keyword>
<dbReference type="AlphaFoldDB" id="A0A176VUK4"/>
<comment type="caution">
    <text evidence="2">The sequence shown here is derived from an EMBL/GenBank/DDBJ whole genome shotgun (WGS) entry which is preliminary data.</text>
</comment>
<reference evidence="2" key="1">
    <citation type="submission" date="2016-03" db="EMBL/GenBank/DDBJ databases">
        <title>Mechanisms controlling the formation of the plant cell surface in tip-growing cells are functionally conserved among land plants.</title>
        <authorList>
            <person name="Honkanen S."/>
            <person name="Jones V.A."/>
            <person name="Morieri G."/>
            <person name="Champion C."/>
            <person name="Hetherington A.J."/>
            <person name="Kelly S."/>
            <person name="Saint-Marcoux D."/>
            <person name="Proust H."/>
            <person name="Prescott H."/>
            <person name="Dolan L."/>
        </authorList>
    </citation>
    <scope>NUCLEOTIDE SEQUENCE [LARGE SCALE GENOMIC DNA]</scope>
    <source>
        <tissue evidence="2">Whole gametophyte</tissue>
    </source>
</reference>
<proteinExistence type="predicted"/>
<name>A0A176VUK4_MARPO</name>
<feature type="compositionally biased region" description="Basic and acidic residues" evidence="1">
    <location>
        <begin position="60"/>
        <end position="69"/>
    </location>
</feature>
<organism evidence="2 3">
    <name type="scientific">Marchantia polymorpha subsp. ruderalis</name>
    <dbReference type="NCBI Taxonomy" id="1480154"/>
    <lineage>
        <taxon>Eukaryota</taxon>
        <taxon>Viridiplantae</taxon>
        <taxon>Streptophyta</taxon>
        <taxon>Embryophyta</taxon>
        <taxon>Marchantiophyta</taxon>
        <taxon>Marchantiopsida</taxon>
        <taxon>Marchantiidae</taxon>
        <taxon>Marchantiales</taxon>
        <taxon>Marchantiaceae</taxon>
        <taxon>Marchantia</taxon>
    </lineage>
</organism>